<evidence type="ECO:0000313" key="5">
    <source>
        <dbReference type="Proteomes" id="UP001345963"/>
    </source>
</evidence>
<dbReference type="EMBL" id="JAHUTI010021081">
    <property type="protein sequence ID" value="MED6239238.1"/>
    <property type="molecule type" value="Genomic_DNA"/>
</dbReference>
<dbReference type="InterPro" id="IPR036179">
    <property type="entry name" value="Ig-like_dom_sf"/>
</dbReference>
<keyword evidence="5" id="KW-1185">Reference proteome</keyword>
<feature type="chain" id="PRO_5045333332" description="Immunoglobulin domain-containing protein" evidence="2">
    <location>
        <begin position="23"/>
        <end position="252"/>
    </location>
</feature>
<dbReference type="InterPro" id="IPR013783">
    <property type="entry name" value="Ig-like_fold"/>
</dbReference>
<proteinExistence type="predicted"/>
<dbReference type="PANTHER" id="PTHR11422:SF5">
    <property type="entry name" value="DIVERSE IMMUNOGLOBULIN DOMAIN-CONTAINING PROTEIN 1.1 ISOFORM X1-RELATED"/>
    <property type="match status" value="1"/>
</dbReference>
<evidence type="ECO:0000256" key="1">
    <source>
        <dbReference type="SAM" id="Phobius"/>
    </source>
</evidence>
<sequence length="252" mass="29048">MDAVKRMEMSLYLMLMLHLTEAAEKYVSFSTVRVGDEATLHCENVIDARNNCDSTVWQFINSRRSRILVQNDKDDEEVATEPDRMNITANCSLVIKKVRAEDFGWYTCRQILSRQQQRADYSVYLSVLDITEQQTNDNVTLICSVWEYKDCRHKVEWLYVGKENITGMKISTGYCSANVTFPTRHLRTSNFYELFMCKMTDGHTKKVQLFTFSPQLSDLAFVTRYIIVSVSLAALLLSVVTINIWTKTKGAP</sequence>
<dbReference type="InterPro" id="IPR003599">
    <property type="entry name" value="Ig_sub"/>
</dbReference>
<dbReference type="Gene3D" id="2.60.40.10">
    <property type="entry name" value="Immunoglobulins"/>
    <property type="match status" value="1"/>
</dbReference>
<keyword evidence="1" id="KW-0472">Membrane</keyword>
<gene>
    <name evidence="4" type="ORF">ATANTOWER_003848</name>
</gene>
<evidence type="ECO:0000256" key="2">
    <source>
        <dbReference type="SAM" id="SignalP"/>
    </source>
</evidence>
<evidence type="ECO:0000259" key="3">
    <source>
        <dbReference type="SMART" id="SM00409"/>
    </source>
</evidence>
<dbReference type="SMART" id="SM00409">
    <property type="entry name" value="IG"/>
    <property type="match status" value="1"/>
</dbReference>
<keyword evidence="1" id="KW-0812">Transmembrane</keyword>
<feature type="domain" description="Immunoglobulin" evidence="3">
    <location>
        <begin position="27"/>
        <end position="128"/>
    </location>
</feature>
<feature type="signal peptide" evidence="2">
    <location>
        <begin position="1"/>
        <end position="22"/>
    </location>
</feature>
<dbReference type="PANTHER" id="PTHR11422">
    <property type="entry name" value="T-CELL SURFACE GLYCOPROTEIN CD4"/>
    <property type="match status" value="1"/>
</dbReference>
<keyword evidence="2" id="KW-0732">Signal</keyword>
<reference evidence="4 5" key="1">
    <citation type="submission" date="2021-07" db="EMBL/GenBank/DDBJ databases">
        <authorList>
            <person name="Palmer J.M."/>
        </authorList>
    </citation>
    <scope>NUCLEOTIDE SEQUENCE [LARGE SCALE GENOMIC DNA]</scope>
    <source>
        <strain evidence="4 5">AT_MEX2019</strain>
        <tissue evidence="4">Muscle</tissue>
    </source>
</reference>
<name>A0ABU7AMJ8_9TELE</name>
<accession>A0ABU7AMJ8</accession>
<dbReference type="Proteomes" id="UP001345963">
    <property type="component" value="Unassembled WGS sequence"/>
</dbReference>
<dbReference type="SUPFAM" id="SSF48726">
    <property type="entry name" value="Immunoglobulin"/>
    <property type="match status" value="2"/>
</dbReference>
<organism evidence="4 5">
    <name type="scientific">Ataeniobius toweri</name>
    <dbReference type="NCBI Taxonomy" id="208326"/>
    <lineage>
        <taxon>Eukaryota</taxon>
        <taxon>Metazoa</taxon>
        <taxon>Chordata</taxon>
        <taxon>Craniata</taxon>
        <taxon>Vertebrata</taxon>
        <taxon>Euteleostomi</taxon>
        <taxon>Actinopterygii</taxon>
        <taxon>Neopterygii</taxon>
        <taxon>Teleostei</taxon>
        <taxon>Neoteleostei</taxon>
        <taxon>Acanthomorphata</taxon>
        <taxon>Ovalentaria</taxon>
        <taxon>Atherinomorphae</taxon>
        <taxon>Cyprinodontiformes</taxon>
        <taxon>Goodeidae</taxon>
        <taxon>Ataeniobius</taxon>
    </lineage>
</organism>
<evidence type="ECO:0000313" key="4">
    <source>
        <dbReference type="EMBL" id="MED6239238.1"/>
    </source>
</evidence>
<protein>
    <recommendedName>
        <fullName evidence="3">Immunoglobulin domain-containing protein</fullName>
    </recommendedName>
</protein>
<comment type="caution">
    <text evidence="4">The sequence shown here is derived from an EMBL/GenBank/DDBJ whole genome shotgun (WGS) entry which is preliminary data.</text>
</comment>
<dbReference type="Pfam" id="PF07686">
    <property type="entry name" value="V-set"/>
    <property type="match status" value="1"/>
</dbReference>
<keyword evidence="1" id="KW-1133">Transmembrane helix</keyword>
<dbReference type="InterPro" id="IPR013106">
    <property type="entry name" value="Ig_V-set"/>
</dbReference>
<feature type="transmembrane region" description="Helical" evidence="1">
    <location>
        <begin position="225"/>
        <end position="246"/>
    </location>
</feature>